<dbReference type="AlphaFoldDB" id="A0A1Y1ZFC3"/>
<evidence type="ECO:0008006" key="4">
    <source>
        <dbReference type="Google" id="ProtNLM"/>
    </source>
</evidence>
<dbReference type="InterPro" id="IPR002347">
    <property type="entry name" value="SDR_fam"/>
</dbReference>
<organism evidence="2 3">
    <name type="scientific">Clohesyomyces aquaticus</name>
    <dbReference type="NCBI Taxonomy" id="1231657"/>
    <lineage>
        <taxon>Eukaryota</taxon>
        <taxon>Fungi</taxon>
        <taxon>Dikarya</taxon>
        <taxon>Ascomycota</taxon>
        <taxon>Pezizomycotina</taxon>
        <taxon>Dothideomycetes</taxon>
        <taxon>Pleosporomycetidae</taxon>
        <taxon>Pleosporales</taxon>
        <taxon>Lindgomycetaceae</taxon>
        <taxon>Clohesyomyces</taxon>
    </lineage>
</organism>
<accession>A0A1Y1ZFC3</accession>
<protein>
    <recommendedName>
        <fullName evidence="4">Short-chain dehydrogenase</fullName>
    </recommendedName>
</protein>
<evidence type="ECO:0000256" key="1">
    <source>
        <dbReference type="ARBA" id="ARBA00023002"/>
    </source>
</evidence>
<gene>
    <name evidence="2" type="ORF">BCR34DRAFT_569260</name>
</gene>
<dbReference type="GO" id="GO:0016491">
    <property type="term" value="F:oxidoreductase activity"/>
    <property type="evidence" value="ECO:0007669"/>
    <property type="project" value="UniProtKB-KW"/>
</dbReference>
<dbReference type="Proteomes" id="UP000193144">
    <property type="component" value="Unassembled WGS sequence"/>
</dbReference>
<dbReference type="EMBL" id="MCFA01000093">
    <property type="protein sequence ID" value="ORY08960.1"/>
    <property type="molecule type" value="Genomic_DNA"/>
</dbReference>
<dbReference type="Gene3D" id="3.40.50.720">
    <property type="entry name" value="NAD(P)-binding Rossmann-like Domain"/>
    <property type="match status" value="1"/>
</dbReference>
<dbReference type="Pfam" id="PF00106">
    <property type="entry name" value="adh_short"/>
    <property type="match status" value="1"/>
</dbReference>
<evidence type="ECO:0000313" key="3">
    <source>
        <dbReference type="Proteomes" id="UP000193144"/>
    </source>
</evidence>
<sequence>MPGGDGTPGHMAKFIGAQLFGKTPKPTGSFAGQTVIITGSNTGLGFEAAKYAILLGCAKFIMAVRSVDKGEKAKAAIIQATGCDPKIIEIWTIDLTSYDSVKAFATRADRELERIDVLLENAAVASMEWNWVEDNERMVTVNVVSTFLLAFLMLPKLKATATKFNTKPRLTFVTSDTHFLVDFKEKDAQEGIFNRLNDKTKSLKNQSERYPTTKLMQVFLVREMAARLSSKESATVIINCTNPGLCHSELSRELDGIQIRVAKALLARSSEEGSRNLIAGAIGGLDTHGEYLDMGKVKTPATVVVGRGGAETQIRIYIELMEKLEKIAPGISGNL</sequence>
<dbReference type="PANTHER" id="PTHR43157:SF31">
    <property type="entry name" value="PHOSPHATIDYLINOSITOL-GLYCAN BIOSYNTHESIS CLASS F PROTEIN"/>
    <property type="match status" value="1"/>
</dbReference>
<name>A0A1Y1ZFC3_9PLEO</name>
<keyword evidence="3" id="KW-1185">Reference proteome</keyword>
<reference evidence="2 3" key="1">
    <citation type="submission" date="2016-07" db="EMBL/GenBank/DDBJ databases">
        <title>Pervasive Adenine N6-methylation of Active Genes in Fungi.</title>
        <authorList>
            <consortium name="DOE Joint Genome Institute"/>
            <person name="Mondo S.J."/>
            <person name="Dannebaum R.O."/>
            <person name="Kuo R.C."/>
            <person name="Labutti K."/>
            <person name="Haridas S."/>
            <person name="Kuo A."/>
            <person name="Salamov A."/>
            <person name="Ahrendt S.R."/>
            <person name="Lipzen A."/>
            <person name="Sullivan W."/>
            <person name="Andreopoulos W.B."/>
            <person name="Clum A."/>
            <person name="Lindquist E."/>
            <person name="Daum C."/>
            <person name="Ramamoorthy G.K."/>
            <person name="Gryganskyi A."/>
            <person name="Culley D."/>
            <person name="Magnuson J.K."/>
            <person name="James T.Y."/>
            <person name="O'Malley M.A."/>
            <person name="Stajich J.E."/>
            <person name="Spatafora J.W."/>
            <person name="Visel A."/>
            <person name="Grigoriev I.V."/>
        </authorList>
    </citation>
    <scope>NUCLEOTIDE SEQUENCE [LARGE SCALE GENOMIC DNA]</scope>
    <source>
        <strain evidence="2 3">CBS 115471</strain>
    </source>
</reference>
<dbReference type="InterPro" id="IPR036291">
    <property type="entry name" value="NAD(P)-bd_dom_sf"/>
</dbReference>
<dbReference type="OrthoDB" id="542013at2759"/>
<proteinExistence type="predicted"/>
<dbReference type="PANTHER" id="PTHR43157">
    <property type="entry name" value="PHOSPHATIDYLINOSITOL-GLYCAN BIOSYNTHESIS CLASS F PROTEIN-RELATED"/>
    <property type="match status" value="1"/>
</dbReference>
<dbReference type="SUPFAM" id="SSF51735">
    <property type="entry name" value="NAD(P)-binding Rossmann-fold domains"/>
    <property type="match status" value="1"/>
</dbReference>
<comment type="caution">
    <text evidence="2">The sequence shown here is derived from an EMBL/GenBank/DDBJ whole genome shotgun (WGS) entry which is preliminary data.</text>
</comment>
<dbReference type="STRING" id="1231657.A0A1Y1ZFC3"/>
<dbReference type="PRINTS" id="PR00081">
    <property type="entry name" value="GDHRDH"/>
</dbReference>
<evidence type="ECO:0000313" key="2">
    <source>
        <dbReference type="EMBL" id="ORY08960.1"/>
    </source>
</evidence>
<keyword evidence="1" id="KW-0560">Oxidoreductase</keyword>